<feature type="compositionally biased region" description="Basic and acidic residues" evidence="1">
    <location>
        <begin position="86"/>
        <end position="111"/>
    </location>
</feature>
<organism evidence="2">
    <name type="scientific">marine sediment metagenome</name>
    <dbReference type="NCBI Taxonomy" id="412755"/>
    <lineage>
        <taxon>unclassified sequences</taxon>
        <taxon>metagenomes</taxon>
        <taxon>ecological metagenomes</taxon>
    </lineage>
</organism>
<protein>
    <submittedName>
        <fullName evidence="2">Uncharacterized protein</fullName>
    </submittedName>
</protein>
<accession>X1M4G4</accession>
<dbReference type="EMBL" id="BARU01046345">
    <property type="protein sequence ID" value="GAI01279.1"/>
    <property type="molecule type" value="Genomic_DNA"/>
</dbReference>
<gene>
    <name evidence="2" type="ORF">S03H2_69956</name>
</gene>
<feature type="region of interest" description="Disordered" evidence="1">
    <location>
        <begin position="79"/>
        <end position="111"/>
    </location>
</feature>
<proteinExistence type="predicted"/>
<sequence>MAGAEVETDASFEGRFGEAELSHLKLLDPLAKEKVSGEVAGSDYGDKQAKSDEHCDEDFERPFLEANVHLCCLAVGARGGKAKHKDKNEAGGREVSGEADQIVHQERNDST</sequence>
<evidence type="ECO:0000256" key="1">
    <source>
        <dbReference type="SAM" id="MobiDB-lite"/>
    </source>
</evidence>
<comment type="caution">
    <text evidence="2">The sequence shown here is derived from an EMBL/GenBank/DDBJ whole genome shotgun (WGS) entry which is preliminary data.</text>
</comment>
<reference evidence="2" key="1">
    <citation type="journal article" date="2014" name="Front. Microbiol.">
        <title>High frequency of phylogenetically diverse reductive dehalogenase-homologous genes in deep subseafloor sedimentary metagenomes.</title>
        <authorList>
            <person name="Kawai M."/>
            <person name="Futagami T."/>
            <person name="Toyoda A."/>
            <person name="Takaki Y."/>
            <person name="Nishi S."/>
            <person name="Hori S."/>
            <person name="Arai W."/>
            <person name="Tsubouchi T."/>
            <person name="Morono Y."/>
            <person name="Uchiyama I."/>
            <person name="Ito T."/>
            <person name="Fujiyama A."/>
            <person name="Inagaki F."/>
            <person name="Takami H."/>
        </authorList>
    </citation>
    <scope>NUCLEOTIDE SEQUENCE</scope>
    <source>
        <strain evidence="2">Expedition CK06-06</strain>
    </source>
</reference>
<evidence type="ECO:0000313" key="2">
    <source>
        <dbReference type="EMBL" id="GAI01279.1"/>
    </source>
</evidence>
<feature type="non-terminal residue" evidence="2">
    <location>
        <position position="111"/>
    </location>
</feature>
<dbReference type="AlphaFoldDB" id="X1M4G4"/>
<name>X1M4G4_9ZZZZ</name>